<evidence type="ECO:0000259" key="4">
    <source>
        <dbReference type="PROSITE" id="PS51720"/>
    </source>
</evidence>
<dbReference type="PANTHER" id="PTHR10903:SF188">
    <property type="entry name" value="GTPASE IMAP FAMILY MEMBER 2-LIKE-RELATED"/>
    <property type="match status" value="1"/>
</dbReference>
<evidence type="ECO:0000313" key="7">
    <source>
        <dbReference type="Proteomes" id="UP000693946"/>
    </source>
</evidence>
<protein>
    <submittedName>
        <fullName evidence="5">GTPase IMAP family member 8-like</fullName>
    </submittedName>
</protein>
<dbReference type="Pfam" id="PF04548">
    <property type="entry name" value="AIG1"/>
    <property type="match status" value="2"/>
</dbReference>
<dbReference type="AlphaFoldDB" id="A0AAV6R0I2"/>
<keyword evidence="1" id="KW-0547">Nucleotide-binding</keyword>
<dbReference type="GO" id="GO:0005525">
    <property type="term" value="F:GTP binding"/>
    <property type="evidence" value="ECO:0007669"/>
    <property type="project" value="UniProtKB-KW"/>
</dbReference>
<dbReference type="EMBL" id="JAGKHQ010000014">
    <property type="protein sequence ID" value="KAG7498802.1"/>
    <property type="molecule type" value="Genomic_DNA"/>
</dbReference>
<feature type="compositionally biased region" description="Polar residues" evidence="3">
    <location>
        <begin position="207"/>
        <end position="219"/>
    </location>
</feature>
<dbReference type="Proteomes" id="UP000693946">
    <property type="component" value="Linkage Group LG21"/>
</dbReference>
<proteinExistence type="predicted"/>
<accession>A0AAV6R0I2</accession>
<feature type="domain" description="AIG1-type G" evidence="4">
    <location>
        <begin position="235"/>
        <end position="435"/>
    </location>
</feature>
<evidence type="ECO:0000256" key="2">
    <source>
        <dbReference type="ARBA" id="ARBA00023134"/>
    </source>
</evidence>
<keyword evidence="7" id="KW-1185">Reference proteome</keyword>
<dbReference type="InterPro" id="IPR006703">
    <property type="entry name" value="G_AIG1"/>
</dbReference>
<feature type="region of interest" description="Disordered" evidence="3">
    <location>
        <begin position="205"/>
        <end position="226"/>
    </location>
</feature>
<evidence type="ECO:0000256" key="1">
    <source>
        <dbReference type="ARBA" id="ARBA00022741"/>
    </source>
</evidence>
<keyword evidence="2" id="KW-0342">GTP-binding</keyword>
<dbReference type="EMBL" id="JAGKHQ010000014">
    <property type="protein sequence ID" value="KAG7498801.1"/>
    <property type="molecule type" value="Genomic_DNA"/>
</dbReference>
<evidence type="ECO:0000313" key="5">
    <source>
        <dbReference type="EMBL" id="KAG7498801.1"/>
    </source>
</evidence>
<dbReference type="InterPro" id="IPR045058">
    <property type="entry name" value="GIMA/IAN/Toc"/>
</dbReference>
<comment type="caution">
    <text evidence="6">The sequence shown here is derived from an EMBL/GenBank/DDBJ whole genome shotgun (WGS) entry which is preliminary data.</text>
</comment>
<reference evidence="6 7" key="1">
    <citation type="journal article" date="2021" name="Sci. Rep.">
        <title>Chromosome anchoring in Senegalese sole (Solea senegalensis) reveals sex-associated markers and genome rearrangements in flatfish.</title>
        <authorList>
            <person name="Guerrero-Cozar I."/>
            <person name="Gomez-Garrido J."/>
            <person name="Berbel C."/>
            <person name="Martinez-Blanch J.F."/>
            <person name="Alioto T."/>
            <person name="Claros M.G."/>
            <person name="Gagnaire P.A."/>
            <person name="Manchado M."/>
        </authorList>
    </citation>
    <scope>NUCLEOTIDE SEQUENCE [LARGE SCALE GENOMIC DNA]</scope>
    <source>
        <strain evidence="6">Sse05_10M</strain>
    </source>
</reference>
<gene>
    <name evidence="6" type="ORF">JOB18_021100</name>
</gene>
<name>A0AAV6R0I2_SOLSE</name>
<evidence type="ECO:0000313" key="6">
    <source>
        <dbReference type="EMBL" id="KAG7498802.1"/>
    </source>
</evidence>
<sequence length="441" mass="50244">MSSKRSPPPYPEKLSIAVFGKRVQLKNTIGNMILNMDSHFKSTENVLVAGESNTYIVINTPDFFDEDCQKQDQQMIDFMAVSHPGLHLFLLAIDSENTTEEKIVAQITKLLDLFGERIKAHLVVMLPDIESFQSLSRLKERFQIMLVMANENLVSECRKWCQRRRPFLFDYKDYSEDVVIRRQKHFERITNEASPTYETVMMGTSPAGPSTSQHTTNAGAAQRHHKEKHNNAKTFRIFHVILLGLTGTGKSASANTMLAAGKSEVEQFRSEASSVPVTIRCEFRDISKPFGMHVRLIDTPDFFHEELKNPEAHLAECKQYCVPGQCVFLLVIQVGRFTNGEQGILERLEEQIGWNIRDSMILLFTHGDDLKGSQVAPYIRSNPALQHIIDMCSSRYHVFNNKSKDPKQVIELIKKIPNSATLFPKFTKKYSEDMDPPCSLL</sequence>
<organism evidence="6 7">
    <name type="scientific">Solea senegalensis</name>
    <name type="common">Senegalese sole</name>
    <dbReference type="NCBI Taxonomy" id="28829"/>
    <lineage>
        <taxon>Eukaryota</taxon>
        <taxon>Metazoa</taxon>
        <taxon>Chordata</taxon>
        <taxon>Craniata</taxon>
        <taxon>Vertebrata</taxon>
        <taxon>Euteleostomi</taxon>
        <taxon>Actinopterygii</taxon>
        <taxon>Neopterygii</taxon>
        <taxon>Teleostei</taxon>
        <taxon>Neoteleostei</taxon>
        <taxon>Acanthomorphata</taxon>
        <taxon>Carangaria</taxon>
        <taxon>Pleuronectiformes</taxon>
        <taxon>Pleuronectoidei</taxon>
        <taxon>Soleidae</taxon>
        <taxon>Solea</taxon>
    </lineage>
</organism>
<reference evidence="6" key="2">
    <citation type="submission" date="2021-03" db="EMBL/GenBank/DDBJ databases">
        <authorList>
            <person name="Guerrero-Cozar I."/>
            <person name="Gomez-Garrido J."/>
            <person name="Berbel C."/>
            <person name="Martinez-Blanch J.F."/>
            <person name="Alioto T."/>
            <person name="Claros M.G."/>
            <person name="Gagnaire P.A."/>
            <person name="Manchado M."/>
        </authorList>
    </citation>
    <scope>NUCLEOTIDE SEQUENCE</scope>
    <source>
        <strain evidence="6">Sse05_10M</strain>
        <tissue evidence="6">Blood</tissue>
    </source>
</reference>
<dbReference type="PROSITE" id="PS51720">
    <property type="entry name" value="G_AIG1"/>
    <property type="match status" value="1"/>
</dbReference>
<dbReference type="PANTHER" id="PTHR10903">
    <property type="entry name" value="GTPASE, IMAP FAMILY MEMBER-RELATED"/>
    <property type="match status" value="1"/>
</dbReference>
<evidence type="ECO:0000256" key="3">
    <source>
        <dbReference type="SAM" id="MobiDB-lite"/>
    </source>
</evidence>